<evidence type="ECO:0000256" key="8">
    <source>
        <dbReference type="ARBA" id="ARBA00023136"/>
    </source>
</evidence>
<keyword evidence="6" id="KW-0256">Endoplasmic reticulum</keyword>
<reference evidence="9 10" key="1">
    <citation type="submission" date="2024-03" db="EMBL/GenBank/DDBJ databases">
        <title>Adaptation during the transition from Ophiocordyceps entomopathogen to insect associate is accompanied by gene loss and intensified selection.</title>
        <authorList>
            <person name="Ward C.M."/>
            <person name="Onetto C.A."/>
            <person name="Borneman A.R."/>
        </authorList>
    </citation>
    <scope>NUCLEOTIDE SEQUENCE [LARGE SCALE GENOMIC DNA]</scope>
    <source>
        <strain evidence="9">AWRI1</strain>
        <tissue evidence="9">Single Adult Female</tissue>
    </source>
</reference>
<protein>
    <recommendedName>
        <fullName evidence="11">Chitobiosyldiphosphodolichol beta-mannosyltransferase</fullName>
    </recommendedName>
</protein>
<keyword evidence="10" id="KW-1185">Reference proteome</keyword>
<evidence type="ECO:0000256" key="7">
    <source>
        <dbReference type="ARBA" id="ARBA00022989"/>
    </source>
</evidence>
<proteinExistence type="predicted"/>
<dbReference type="GO" id="GO:0000030">
    <property type="term" value="F:mannosyltransferase activity"/>
    <property type="evidence" value="ECO:0007669"/>
    <property type="project" value="InterPro"/>
</dbReference>
<dbReference type="PANTHER" id="PTHR13036:SF0">
    <property type="entry name" value="CHITOBIOSYLDIPHOSPHODOLICHOL BETA-MANNOSYLTRANSFERASE"/>
    <property type="match status" value="1"/>
</dbReference>
<name>A0AAN9Y4B4_9HEMI</name>
<gene>
    <name evidence="9" type="ORF">V9T40_007591</name>
</gene>
<evidence type="ECO:0000313" key="9">
    <source>
        <dbReference type="EMBL" id="KAK7592839.1"/>
    </source>
</evidence>
<keyword evidence="5" id="KW-0812">Transmembrane</keyword>
<comment type="subcellular location">
    <subcellularLocation>
        <location evidence="1">Endoplasmic reticulum membrane</location>
        <topology evidence="1">Single-pass membrane protein</topology>
    </subcellularLocation>
</comment>
<dbReference type="Gene3D" id="3.40.50.2000">
    <property type="entry name" value="Glycogen Phosphorylase B"/>
    <property type="match status" value="2"/>
</dbReference>
<comment type="caution">
    <text evidence="9">The sequence shown here is derived from an EMBL/GenBank/DDBJ whole genome shotgun (WGS) entry which is preliminary data.</text>
</comment>
<dbReference type="EMBL" id="JBBCAQ010000020">
    <property type="protein sequence ID" value="KAK7592839.1"/>
    <property type="molecule type" value="Genomic_DNA"/>
</dbReference>
<dbReference type="InterPro" id="IPR026051">
    <property type="entry name" value="ALG1-like"/>
</dbReference>
<dbReference type="Proteomes" id="UP001367676">
    <property type="component" value="Unassembled WGS sequence"/>
</dbReference>
<comment type="pathway">
    <text evidence="2">Protein modification; protein glycosylation.</text>
</comment>
<dbReference type="GO" id="GO:0005789">
    <property type="term" value="C:endoplasmic reticulum membrane"/>
    <property type="evidence" value="ECO:0007669"/>
    <property type="project" value="UniProtKB-SubCell"/>
</dbReference>
<keyword evidence="4" id="KW-0808">Transferase</keyword>
<dbReference type="Pfam" id="PF13692">
    <property type="entry name" value="Glyco_trans_1_4"/>
    <property type="match status" value="1"/>
</dbReference>
<accession>A0AAN9Y4B4</accession>
<sequence length="404" mass="46385">MNKTVGVVVLGDIARSPRMNYHSFSLMKEGFKVKVLGYDDTKMSNNLLNGVEIIDVKQSPNLSIPRILQFIFKVLWNAIFLFYALVKNGRFHILLVQNPPAIPTLLVCWFYCKLFRAKFIIDWHNYAYSILALSVGSNHILVRISQFFEKHVGRLADDNLCVTRAMKNDLRVKWKINSTTLYDKPGPKMISEISQKDRIDFFEKVSAEYIEFKLLLNNKRPALLVSSTSWTEDEDFSILLDALIDYDKTKTDELPSLLCVITGKGPLQCHYRSEIVKIQWNKVKIITPWLAANDYPRLLVCADLGVCLHTSSSGLDLPMKIVDMFGSSLPVLAYNYPCLSELVRHGENGLVFENSAQLAEQIKNMFLNFPQEQPQLVKFRDNICNSQVDWHTNWKENALPLITR</sequence>
<dbReference type="SUPFAM" id="SSF53756">
    <property type="entry name" value="UDP-Glycosyltransferase/glycogen phosphorylase"/>
    <property type="match status" value="1"/>
</dbReference>
<evidence type="ECO:0000256" key="6">
    <source>
        <dbReference type="ARBA" id="ARBA00022824"/>
    </source>
</evidence>
<organism evidence="9 10">
    <name type="scientific">Parthenolecanium corni</name>
    <dbReference type="NCBI Taxonomy" id="536013"/>
    <lineage>
        <taxon>Eukaryota</taxon>
        <taxon>Metazoa</taxon>
        <taxon>Ecdysozoa</taxon>
        <taxon>Arthropoda</taxon>
        <taxon>Hexapoda</taxon>
        <taxon>Insecta</taxon>
        <taxon>Pterygota</taxon>
        <taxon>Neoptera</taxon>
        <taxon>Paraneoptera</taxon>
        <taxon>Hemiptera</taxon>
        <taxon>Sternorrhyncha</taxon>
        <taxon>Coccoidea</taxon>
        <taxon>Coccidae</taxon>
        <taxon>Parthenolecanium</taxon>
    </lineage>
</organism>
<evidence type="ECO:0000256" key="5">
    <source>
        <dbReference type="ARBA" id="ARBA00022692"/>
    </source>
</evidence>
<keyword evidence="3" id="KW-0328">Glycosyltransferase</keyword>
<dbReference type="AlphaFoldDB" id="A0AAN9Y4B4"/>
<dbReference type="PANTHER" id="PTHR13036">
    <property type="entry name" value="BETA1,4 MANNOSYLTRANSFERASE"/>
    <property type="match status" value="1"/>
</dbReference>
<evidence type="ECO:0008006" key="11">
    <source>
        <dbReference type="Google" id="ProtNLM"/>
    </source>
</evidence>
<evidence type="ECO:0000256" key="1">
    <source>
        <dbReference type="ARBA" id="ARBA00004389"/>
    </source>
</evidence>
<keyword evidence="8" id="KW-0472">Membrane</keyword>
<evidence type="ECO:0000256" key="2">
    <source>
        <dbReference type="ARBA" id="ARBA00004922"/>
    </source>
</evidence>
<evidence type="ECO:0000313" key="10">
    <source>
        <dbReference type="Proteomes" id="UP001367676"/>
    </source>
</evidence>
<evidence type="ECO:0000256" key="3">
    <source>
        <dbReference type="ARBA" id="ARBA00022676"/>
    </source>
</evidence>
<keyword evidence="7" id="KW-1133">Transmembrane helix</keyword>
<evidence type="ECO:0000256" key="4">
    <source>
        <dbReference type="ARBA" id="ARBA00022679"/>
    </source>
</evidence>